<keyword evidence="6 8" id="KW-1133">Transmembrane helix</keyword>
<feature type="transmembrane region" description="Helical" evidence="8">
    <location>
        <begin position="248"/>
        <end position="266"/>
    </location>
</feature>
<dbReference type="InterPro" id="IPR010065">
    <property type="entry name" value="AA_ABC_transptr_permease_3TM"/>
</dbReference>
<dbReference type="GO" id="GO:0006865">
    <property type="term" value="P:amino acid transport"/>
    <property type="evidence" value="ECO:0007669"/>
    <property type="project" value="UniProtKB-KW"/>
</dbReference>
<evidence type="ECO:0000256" key="6">
    <source>
        <dbReference type="ARBA" id="ARBA00022989"/>
    </source>
</evidence>
<evidence type="ECO:0000256" key="3">
    <source>
        <dbReference type="ARBA" id="ARBA00022475"/>
    </source>
</evidence>
<feature type="compositionally biased region" description="Polar residues" evidence="9">
    <location>
        <begin position="16"/>
        <end position="25"/>
    </location>
</feature>
<name>A0A916JYD9_9MICO</name>
<evidence type="ECO:0000259" key="10">
    <source>
        <dbReference type="PROSITE" id="PS50928"/>
    </source>
</evidence>
<evidence type="ECO:0000256" key="7">
    <source>
        <dbReference type="ARBA" id="ARBA00023136"/>
    </source>
</evidence>
<dbReference type="FunFam" id="1.10.3720.10:FF:000006">
    <property type="entry name" value="Glutamate/aspartate ABC transporter, permease protein GltK"/>
    <property type="match status" value="1"/>
</dbReference>
<dbReference type="Pfam" id="PF00528">
    <property type="entry name" value="BPD_transp_1"/>
    <property type="match status" value="1"/>
</dbReference>
<dbReference type="GO" id="GO:0043190">
    <property type="term" value="C:ATP-binding cassette (ABC) transporter complex"/>
    <property type="evidence" value="ECO:0007669"/>
    <property type="project" value="InterPro"/>
</dbReference>
<evidence type="ECO:0000256" key="8">
    <source>
        <dbReference type="RuleBase" id="RU363032"/>
    </source>
</evidence>
<keyword evidence="7 8" id="KW-0472">Membrane</keyword>
<dbReference type="AlphaFoldDB" id="A0A916JYD9"/>
<comment type="caution">
    <text evidence="11">The sequence shown here is derived from an EMBL/GenBank/DDBJ whole genome shotgun (WGS) entry which is preliminary data.</text>
</comment>
<dbReference type="PROSITE" id="PS50928">
    <property type="entry name" value="ABC_TM1"/>
    <property type="match status" value="1"/>
</dbReference>
<evidence type="ECO:0000313" key="12">
    <source>
        <dbReference type="Proteomes" id="UP000693892"/>
    </source>
</evidence>
<feature type="region of interest" description="Disordered" evidence="9">
    <location>
        <begin position="1"/>
        <end position="29"/>
    </location>
</feature>
<feature type="transmembrane region" description="Helical" evidence="8">
    <location>
        <begin position="86"/>
        <end position="110"/>
    </location>
</feature>
<accession>A0A916JYD9</accession>
<organism evidence="11 12">
    <name type="scientific">Leucobacter soli</name>
    <dbReference type="NCBI Taxonomy" id="2812850"/>
    <lineage>
        <taxon>Bacteria</taxon>
        <taxon>Bacillati</taxon>
        <taxon>Actinomycetota</taxon>
        <taxon>Actinomycetes</taxon>
        <taxon>Micrococcales</taxon>
        <taxon>Microbacteriaceae</taxon>
        <taxon>Leucobacter</taxon>
    </lineage>
</organism>
<keyword evidence="5" id="KW-0029">Amino-acid transport</keyword>
<dbReference type="RefSeq" id="WP_236021949.1">
    <property type="nucleotide sequence ID" value="NZ_CAJVAP010000008.1"/>
</dbReference>
<keyword evidence="2 8" id="KW-0813">Transport</keyword>
<sequence length="335" mass="36485">MTTNNPSEQSPERGPLTTQLQLSEGKSSRPKAASDRARLWSKIGGWVARVLVILIILEIVAKFLTADAMKWDVIGSYLFDGKILNGVVLTLVLTAIAMILGCVIGLFLALMKLSDSLILNAAADGYIWLFRGTPLLVQLLVWYNLATFLPELTVGIPFGIQFFGFDTNSVITPLMAAMLGLGLNEGAYMSEIFRAGIQSVDHGQNEAAAALGMPRRLAMRRIVLPQAMRVIVPPTGNQVISMLKGTSLVSIIAISELLYTAQVIYARNFQTIPLLVVACIWYLFLTTVLSIGQHYIEKHYSKGATRNAPDTYLTKFKKLIGKPGTPQAATAKASV</sequence>
<dbReference type="EMBL" id="CAJVAP010000008">
    <property type="protein sequence ID" value="CAG7606181.1"/>
    <property type="molecule type" value="Genomic_DNA"/>
</dbReference>
<protein>
    <recommendedName>
        <fullName evidence="10">ABC transmembrane type-1 domain-containing protein</fullName>
    </recommendedName>
</protein>
<dbReference type="PANTHER" id="PTHR30614:SF0">
    <property type="entry name" value="L-CYSTINE TRANSPORT SYSTEM PERMEASE PROTEIN TCYL"/>
    <property type="match status" value="1"/>
</dbReference>
<feature type="transmembrane region" description="Helical" evidence="8">
    <location>
        <begin position="272"/>
        <end position="292"/>
    </location>
</feature>
<feature type="domain" description="ABC transmembrane type-1" evidence="10">
    <location>
        <begin position="87"/>
        <end position="293"/>
    </location>
</feature>
<dbReference type="GO" id="GO:0022857">
    <property type="term" value="F:transmembrane transporter activity"/>
    <property type="evidence" value="ECO:0007669"/>
    <property type="project" value="InterPro"/>
</dbReference>
<keyword evidence="12" id="KW-1185">Reference proteome</keyword>
<evidence type="ECO:0000256" key="9">
    <source>
        <dbReference type="SAM" id="MobiDB-lite"/>
    </source>
</evidence>
<dbReference type="PANTHER" id="PTHR30614">
    <property type="entry name" value="MEMBRANE COMPONENT OF AMINO ACID ABC TRANSPORTER"/>
    <property type="match status" value="1"/>
</dbReference>
<evidence type="ECO:0000313" key="11">
    <source>
        <dbReference type="EMBL" id="CAG7606181.1"/>
    </source>
</evidence>
<evidence type="ECO:0000256" key="5">
    <source>
        <dbReference type="ARBA" id="ARBA00022970"/>
    </source>
</evidence>
<reference evidence="11" key="1">
    <citation type="submission" date="2021-06" db="EMBL/GenBank/DDBJ databases">
        <authorList>
            <person name="Criscuolo A."/>
        </authorList>
    </citation>
    <scope>NUCLEOTIDE SEQUENCE</scope>
    <source>
        <strain evidence="11">CIP111803</strain>
    </source>
</reference>
<dbReference type="NCBIfam" id="TIGR01726">
    <property type="entry name" value="HEQRo_perm_3TM"/>
    <property type="match status" value="1"/>
</dbReference>
<keyword evidence="4 8" id="KW-0812">Transmembrane</keyword>
<keyword evidence="3" id="KW-1003">Cell membrane</keyword>
<evidence type="ECO:0000256" key="2">
    <source>
        <dbReference type="ARBA" id="ARBA00022448"/>
    </source>
</evidence>
<evidence type="ECO:0000256" key="4">
    <source>
        <dbReference type="ARBA" id="ARBA00022692"/>
    </source>
</evidence>
<gene>
    <name evidence="11" type="ORF">LEUCIP111803_00897</name>
</gene>
<comment type="subcellular location">
    <subcellularLocation>
        <location evidence="1 8">Cell membrane</location>
        <topology evidence="1 8">Multi-pass membrane protein</topology>
    </subcellularLocation>
</comment>
<dbReference type="CDD" id="cd06261">
    <property type="entry name" value="TM_PBP2"/>
    <property type="match status" value="1"/>
</dbReference>
<feature type="transmembrane region" description="Helical" evidence="8">
    <location>
        <begin position="46"/>
        <end position="66"/>
    </location>
</feature>
<evidence type="ECO:0000256" key="1">
    <source>
        <dbReference type="ARBA" id="ARBA00004651"/>
    </source>
</evidence>
<dbReference type="InterPro" id="IPR000515">
    <property type="entry name" value="MetI-like"/>
</dbReference>
<comment type="similarity">
    <text evidence="8">Belongs to the binding-protein-dependent transport system permease family.</text>
</comment>
<dbReference type="InterPro" id="IPR043429">
    <property type="entry name" value="ArtM/GltK/GlnP/TcyL/YhdX-like"/>
</dbReference>
<dbReference type="Proteomes" id="UP000693892">
    <property type="component" value="Unassembled WGS sequence"/>
</dbReference>
<proteinExistence type="inferred from homology"/>